<name>A0A1Y3CFT6_9GAMM</name>
<reference evidence="1 2" key="1">
    <citation type="submission" date="2017-04" db="EMBL/GenBank/DDBJ databases">
        <title>High diversity of culturable Acinetobacter species in natural soil and water ecosystems.</title>
        <authorList>
            <person name="Nemec A."/>
            <person name="Radolfova-Krizova L."/>
        </authorList>
    </citation>
    <scope>NUCLEOTIDE SEQUENCE [LARGE SCALE GENOMIC DNA]</scope>
    <source>
        <strain evidence="1 2">ANC 4999</strain>
    </source>
</reference>
<dbReference type="Proteomes" id="UP000242765">
    <property type="component" value="Unassembled WGS sequence"/>
</dbReference>
<comment type="caution">
    <text evidence="1">The sequence shown here is derived from an EMBL/GenBank/DDBJ whole genome shotgun (WGS) entry which is preliminary data.</text>
</comment>
<keyword evidence="2" id="KW-1185">Reference proteome</keyword>
<evidence type="ECO:0000313" key="2">
    <source>
        <dbReference type="Proteomes" id="UP000242765"/>
    </source>
</evidence>
<dbReference type="AlphaFoldDB" id="A0A1Y3CFT6"/>
<proteinExistence type="predicted"/>
<protein>
    <submittedName>
        <fullName evidence="1">Uncharacterized protein</fullName>
    </submittedName>
</protein>
<gene>
    <name evidence="1" type="ORF">B9T28_07170</name>
</gene>
<evidence type="ECO:0000313" key="1">
    <source>
        <dbReference type="EMBL" id="OTG65971.1"/>
    </source>
</evidence>
<sequence>MGYDLTLRCGCFLVWQLGLLNKEQKQLAQMMGEEDSRIVAQEEHLKRTLEIMQDLAKKMHMQQEVLDRTTAKLSQIELQNAELIQILQNSSSNLR</sequence>
<dbReference type="EMBL" id="NEGB01000003">
    <property type="protein sequence ID" value="OTG65971.1"/>
    <property type="molecule type" value="Genomic_DNA"/>
</dbReference>
<organism evidence="1 2">
    <name type="scientific">Acinetobacter silvestris</name>
    <dbReference type="NCBI Taxonomy" id="1977882"/>
    <lineage>
        <taxon>Bacteria</taxon>
        <taxon>Pseudomonadati</taxon>
        <taxon>Pseudomonadota</taxon>
        <taxon>Gammaproteobacteria</taxon>
        <taxon>Moraxellales</taxon>
        <taxon>Moraxellaceae</taxon>
        <taxon>Acinetobacter</taxon>
    </lineage>
</organism>
<dbReference type="STRING" id="1977882.B9T28_07170"/>
<accession>A0A1Y3CFT6</accession>